<keyword evidence="2" id="KW-1185">Reference proteome</keyword>
<sequence length="75" mass="8229">MSKPSISHRVSSVSVPLLLARSLAPFGGAGSDRSPFLRVTLSHNLNAQQLTIPHIAVLRLRNQSLTEVTERKKLE</sequence>
<gene>
    <name evidence="1" type="ORF">IQ249_21790</name>
</gene>
<accession>A0A8J7E2K3</accession>
<evidence type="ECO:0000313" key="1">
    <source>
        <dbReference type="EMBL" id="MBE9118526.1"/>
    </source>
</evidence>
<protein>
    <submittedName>
        <fullName evidence="1">Uncharacterized protein</fullName>
    </submittedName>
</protein>
<proteinExistence type="predicted"/>
<comment type="caution">
    <text evidence="1">The sequence shown here is derived from an EMBL/GenBank/DDBJ whole genome shotgun (WGS) entry which is preliminary data.</text>
</comment>
<evidence type="ECO:0000313" key="2">
    <source>
        <dbReference type="Proteomes" id="UP000654482"/>
    </source>
</evidence>
<dbReference type="Proteomes" id="UP000654482">
    <property type="component" value="Unassembled WGS sequence"/>
</dbReference>
<dbReference type="EMBL" id="JADEWZ010000050">
    <property type="protein sequence ID" value="MBE9118526.1"/>
    <property type="molecule type" value="Genomic_DNA"/>
</dbReference>
<organism evidence="1 2">
    <name type="scientific">Lusitaniella coriacea LEGE 07157</name>
    <dbReference type="NCBI Taxonomy" id="945747"/>
    <lineage>
        <taxon>Bacteria</taxon>
        <taxon>Bacillati</taxon>
        <taxon>Cyanobacteriota</taxon>
        <taxon>Cyanophyceae</taxon>
        <taxon>Spirulinales</taxon>
        <taxon>Lusitaniellaceae</taxon>
        <taxon>Lusitaniella</taxon>
    </lineage>
</organism>
<dbReference type="AlphaFoldDB" id="A0A8J7E2K3"/>
<dbReference type="RefSeq" id="WP_194031610.1">
    <property type="nucleotide sequence ID" value="NZ_JADEWZ010000050.1"/>
</dbReference>
<name>A0A8J7E2K3_9CYAN</name>
<reference evidence="1" key="1">
    <citation type="submission" date="2020-10" db="EMBL/GenBank/DDBJ databases">
        <authorList>
            <person name="Castelo-Branco R."/>
            <person name="Eusebio N."/>
            <person name="Adriana R."/>
            <person name="Vieira A."/>
            <person name="Brugerolle De Fraissinette N."/>
            <person name="Rezende De Castro R."/>
            <person name="Schneider M.P."/>
            <person name="Vasconcelos V."/>
            <person name="Leao P.N."/>
        </authorList>
    </citation>
    <scope>NUCLEOTIDE SEQUENCE</scope>
    <source>
        <strain evidence="1">LEGE 07157</strain>
    </source>
</reference>